<feature type="domain" description="Protein kinase" evidence="3">
    <location>
        <begin position="169"/>
        <end position="447"/>
    </location>
</feature>
<dbReference type="GO" id="GO:0005524">
    <property type="term" value="F:ATP binding"/>
    <property type="evidence" value="ECO:0007669"/>
    <property type="project" value="InterPro"/>
</dbReference>
<keyword evidence="2" id="KW-0812">Transmembrane</keyword>
<organism evidence="4">
    <name type="scientific">Chaetoceros debilis</name>
    <dbReference type="NCBI Taxonomy" id="122233"/>
    <lineage>
        <taxon>Eukaryota</taxon>
        <taxon>Sar</taxon>
        <taxon>Stramenopiles</taxon>
        <taxon>Ochrophyta</taxon>
        <taxon>Bacillariophyta</taxon>
        <taxon>Coscinodiscophyceae</taxon>
        <taxon>Chaetocerotophycidae</taxon>
        <taxon>Chaetocerotales</taxon>
        <taxon>Chaetocerotaceae</taxon>
        <taxon>Chaetoceros</taxon>
    </lineage>
</organism>
<dbReference type="PANTHER" id="PTHR44329:SF214">
    <property type="entry name" value="PROTEIN KINASE DOMAIN-CONTAINING PROTEIN"/>
    <property type="match status" value="1"/>
</dbReference>
<dbReference type="GO" id="GO:0004674">
    <property type="term" value="F:protein serine/threonine kinase activity"/>
    <property type="evidence" value="ECO:0007669"/>
    <property type="project" value="TreeGrafter"/>
</dbReference>
<dbReference type="InterPro" id="IPR051681">
    <property type="entry name" value="Ser/Thr_Kinases-Pseudokinases"/>
</dbReference>
<feature type="transmembrane region" description="Helical" evidence="2">
    <location>
        <begin position="50"/>
        <end position="73"/>
    </location>
</feature>
<evidence type="ECO:0000313" key="4">
    <source>
        <dbReference type="EMBL" id="CAE0458356.1"/>
    </source>
</evidence>
<accession>A0A7S3V5R1</accession>
<dbReference type="EMBL" id="HBIO01004647">
    <property type="protein sequence ID" value="CAE0458356.1"/>
    <property type="molecule type" value="Transcribed_RNA"/>
</dbReference>
<evidence type="ECO:0000259" key="3">
    <source>
        <dbReference type="PROSITE" id="PS50011"/>
    </source>
</evidence>
<evidence type="ECO:0000256" key="2">
    <source>
        <dbReference type="SAM" id="Phobius"/>
    </source>
</evidence>
<reference evidence="4" key="1">
    <citation type="submission" date="2021-01" db="EMBL/GenBank/DDBJ databases">
        <authorList>
            <person name="Corre E."/>
            <person name="Pelletier E."/>
            <person name="Niang G."/>
            <person name="Scheremetjew M."/>
            <person name="Finn R."/>
            <person name="Kale V."/>
            <person name="Holt S."/>
            <person name="Cochrane G."/>
            <person name="Meng A."/>
            <person name="Brown T."/>
            <person name="Cohen L."/>
        </authorList>
    </citation>
    <scope>NUCLEOTIDE SEQUENCE</scope>
    <source>
        <strain evidence="4">MM31A-1</strain>
    </source>
</reference>
<gene>
    <name evidence="4" type="ORF">CDEB00056_LOCUS3197</name>
</gene>
<dbReference type="AlphaFoldDB" id="A0A7S3V5R1"/>
<dbReference type="SUPFAM" id="SSF56112">
    <property type="entry name" value="Protein kinase-like (PK-like)"/>
    <property type="match status" value="1"/>
</dbReference>
<evidence type="ECO:0000256" key="1">
    <source>
        <dbReference type="SAM" id="MobiDB-lite"/>
    </source>
</evidence>
<dbReference type="PANTHER" id="PTHR44329">
    <property type="entry name" value="SERINE/THREONINE-PROTEIN KINASE TNNI3K-RELATED"/>
    <property type="match status" value="1"/>
</dbReference>
<proteinExistence type="predicted"/>
<keyword evidence="2" id="KW-0472">Membrane</keyword>
<sequence length="459" mass="53193">MRTPIMTPASQMSKKEPQRGEGEKVHSTAFARKLKLLILKWRYQRLRDKAWQVIFLMYLILMLSSSTSLHSALSLGSHATINIDTRPRCVQVEFNDGFPTPTTEEGKLENSRFGKIIPMSKHSGMISSQSDPGEETFRSFEEGSCKAMHDWQIQYYPDCNRIHEIDLNKRSTRLINNGGFRDVWSVSEPAYEDHQEPFVMKTLIYKKKVKFREIDRHRRDANTYAMLQSSIHIPDIYGSCSNTALFDLAPNGTMEDMIYDDKKVEMSKWTAEHRLQYSWQVAKAMTELHSVGNIHDSAAISHTDVSTDQFLWVNGMFKLNDFNRARFIRWNARKEEPCKFIVGKNPGKNRSPEEYKDHEPLNEKIDIYSMGNIFYSILMGEKVFEGINYMKKDKVYKEVQKGVVPIIPQAIIDGYGPLEKVVLEAMRMCHVYNPDDRSRASDVETFLKAKLEEHNVSEF</sequence>
<dbReference type="Pfam" id="PF00069">
    <property type="entry name" value="Pkinase"/>
    <property type="match status" value="1"/>
</dbReference>
<dbReference type="Gene3D" id="1.10.510.10">
    <property type="entry name" value="Transferase(Phosphotransferase) domain 1"/>
    <property type="match status" value="1"/>
</dbReference>
<feature type="region of interest" description="Disordered" evidence="1">
    <location>
        <begin position="1"/>
        <end position="25"/>
    </location>
</feature>
<dbReference type="PROSITE" id="PS50011">
    <property type="entry name" value="PROTEIN_KINASE_DOM"/>
    <property type="match status" value="1"/>
</dbReference>
<keyword evidence="2" id="KW-1133">Transmembrane helix</keyword>
<feature type="compositionally biased region" description="Basic and acidic residues" evidence="1">
    <location>
        <begin position="13"/>
        <end position="25"/>
    </location>
</feature>
<name>A0A7S3V5R1_9STRA</name>
<dbReference type="InterPro" id="IPR011009">
    <property type="entry name" value="Kinase-like_dom_sf"/>
</dbReference>
<dbReference type="SMART" id="SM00220">
    <property type="entry name" value="S_TKc"/>
    <property type="match status" value="1"/>
</dbReference>
<protein>
    <recommendedName>
        <fullName evidence="3">Protein kinase domain-containing protein</fullName>
    </recommendedName>
</protein>
<dbReference type="InterPro" id="IPR000719">
    <property type="entry name" value="Prot_kinase_dom"/>
</dbReference>